<dbReference type="Proteomes" id="UP001249851">
    <property type="component" value="Unassembled WGS sequence"/>
</dbReference>
<sequence length="86" mass="9972">MTNRNCKRDYSTCHTCDDTARIQHCAILSKSNEKPAKLKRHDKNHKNETKKTKSSIEPECPLNGQSRHHVVVCLGYNKIHEPARQY</sequence>
<organism evidence="2 3">
    <name type="scientific">Acropora cervicornis</name>
    <name type="common">Staghorn coral</name>
    <dbReference type="NCBI Taxonomy" id="6130"/>
    <lineage>
        <taxon>Eukaryota</taxon>
        <taxon>Metazoa</taxon>
        <taxon>Cnidaria</taxon>
        <taxon>Anthozoa</taxon>
        <taxon>Hexacorallia</taxon>
        <taxon>Scleractinia</taxon>
        <taxon>Astrocoeniina</taxon>
        <taxon>Acroporidae</taxon>
        <taxon>Acropora</taxon>
    </lineage>
</organism>
<comment type="caution">
    <text evidence="2">The sequence shown here is derived from an EMBL/GenBank/DDBJ whole genome shotgun (WGS) entry which is preliminary data.</text>
</comment>
<dbReference type="EMBL" id="JARQWQ010000149">
    <property type="protein sequence ID" value="KAK2548352.1"/>
    <property type="molecule type" value="Genomic_DNA"/>
</dbReference>
<proteinExistence type="predicted"/>
<accession>A0AAD9PSR9</accession>
<feature type="region of interest" description="Disordered" evidence="1">
    <location>
        <begin position="29"/>
        <end position="62"/>
    </location>
</feature>
<reference evidence="2" key="2">
    <citation type="journal article" date="2023" name="Science">
        <title>Genomic signatures of disease resistance in endangered staghorn corals.</title>
        <authorList>
            <person name="Vollmer S.V."/>
            <person name="Selwyn J.D."/>
            <person name="Despard B.A."/>
            <person name="Roesel C.L."/>
        </authorList>
    </citation>
    <scope>NUCLEOTIDE SEQUENCE</scope>
    <source>
        <strain evidence="2">K2</strain>
    </source>
</reference>
<dbReference type="AlphaFoldDB" id="A0AAD9PSR9"/>
<evidence type="ECO:0000256" key="1">
    <source>
        <dbReference type="SAM" id="MobiDB-lite"/>
    </source>
</evidence>
<protein>
    <submittedName>
        <fullName evidence="2">Uncharacterized protein</fullName>
    </submittedName>
</protein>
<gene>
    <name evidence="2" type="ORF">P5673_031512</name>
</gene>
<evidence type="ECO:0000313" key="3">
    <source>
        <dbReference type="Proteomes" id="UP001249851"/>
    </source>
</evidence>
<name>A0AAD9PSR9_ACRCE</name>
<feature type="compositionally biased region" description="Basic and acidic residues" evidence="1">
    <location>
        <begin position="45"/>
        <end position="56"/>
    </location>
</feature>
<evidence type="ECO:0000313" key="2">
    <source>
        <dbReference type="EMBL" id="KAK2548352.1"/>
    </source>
</evidence>
<reference evidence="2" key="1">
    <citation type="journal article" date="2023" name="G3 (Bethesda)">
        <title>Whole genome assembly and annotation of the endangered Caribbean coral Acropora cervicornis.</title>
        <authorList>
            <person name="Selwyn J.D."/>
            <person name="Vollmer S.V."/>
        </authorList>
    </citation>
    <scope>NUCLEOTIDE SEQUENCE</scope>
    <source>
        <strain evidence="2">K2</strain>
    </source>
</reference>
<keyword evidence="3" id="KW-1185">Reference proteome</keyword>